<reference evidence="2 3" key="1">
    <citation type="submission" date="2015-05" db="EMBL/GenBank/DDBJ databases">
        <title>Distinctive expansion of gene families associated with plant cell wall degradation and secondary metabolism in the genomes of grapevine trunk pathogens.</title>
        <authorList>
            <person name="Lawrence D.P."/>
            <person name="Travadon R."/>
            <person name="Rolshausen P.E."/>
            <person name="Baumgartner K."/>
        </authorList>
    </citation>
    <scope>NUCLEOTIDE SEQUENCE [LARGE SCALE GENOMIC DNA]</scope>
    <source>
        <strain evidence="2">UCRPC4</strain>
    </source>
</reference>
<accession>A0A0G2G4S1</accession>
<comment type="caution">
    <text evidence="2">The sequence shown here is derived from an EMBL/GenBank/DDBJ whole genome shotgun (WGS) entry which is preliminary data.</text>
</comment>
<dbReference type="PANTHER" id="PTHR33112:SF16">
    <property type="entry name" value="HETEROKARYON INCOMPATIBILITY DOMAIN-CONTAINING PROTEIN"/>
    <property type="match status" value="1"/>
</dbReference>
<feature type="domain" description="Heterokaryon incompatibility" evidence="1">
    <location>
        <begin position="29"/>
        <end position="168"/>
    </location>
</feature>
<evidence type="ECO:0000259" key="1">
    <source>
        <dbReference type="Pfam" id="PF06985"/>
    </source>
</evidence>
<name>A0A0G2G4S1_PHACM</name>
<gene>
    <name evidence="2" type="ORF">UCRPC4_g04773</name>
</gene>
<dbReference type="OrthoDB" id="5362512at2759"/>
<sequence>MPTRVIELFGSGGDFPRLKEIDPTVRGKYAALSYCWGPPSKLTKTTPSTFSQYHKYIPFNELSRTPRDAIVIARQLGFQYLWIDALCIIQDEADKKDWATEAAKMAQYYENASLVIAASRAESSHSGVLQRRNLRVSPQFAQHKCAIREVTVENPAGYLANRAWTFQEQTLSGRTLFYAERSIHWQCAGADFEEMTWSEIDTNTGSLHMGNTIFDKRDLMRWFAWGETASGGRMNGHSPPYFEWYRLVENYSTKTLTFVGDRLPALAGLANRFHNPLVTGDYLAGLWTSDIVGGLMWYTKEPRVDCKEYVAPTWSWASTMTSIKYDSQYENCKRDPKRWARTWAAQLLSQDMKLSHSNSPFLGIRSGSNIVLSTLCRPILLFGNNSQPGETSAPQPRYHCFLDQFGRENRYFAFVEGKNEENWKGPVYVLLALWVYDFDIMPSATAFALIVEPAKHEYFAEDGNQKDPSDVYRRIGMNAGNLLDEIKEEKWRKRVIQLI</sequence>
<keyword evidence="3" id="KW-1185">Reference proteome</keyword>
<dbReference type="EMBL" id="LCWF01000116">
    <property type="protein sequence ID" value="KKY18793.1"/>
    <property type="molecule type" value="Genomic_DNA"/>
</dbReference>
<dbReference type="AlphaFoldDB" id="A0A0G2G4S1"/>
<organism evidence="2 3">
    <name type="scientific">Phaeomoniella chlamydospora</name>
    <name type="common">Phaeoacremonium chlamydosporum</name>
    <dbReference type="NCBI Taxonomy" id="158046"/>
    <lineage>
        <taxon>Eukaryota</taxon>
        <taxon>Fungi</taxon>
        <taxon>Dikarya</taxon>
        <taxon>Ascomycota</taxon>
        <taxon>Pezizomycotina</taxon>
        <taxon>Eurotiomycetes</taxon>
        <taxon>Chaetothyriomycetidae</taxon>
        <taxon>Phaeomoniellales</taxon>
        <taxon>Phaeomoniellaceae</taxon>
        <taxon>Phaeomoniella</taxon>
    </lineage>
</organism>
<dbReference type="InterPro" id="IPR010730">
    <property type="entry name" value="HET"/>
</dbReference>
<dbReference type="Pfam" id="PF06985">
    <property type="entry name" value="HET"/>
    <property type="match status" value="1"/>
</dbReference>
<evidence type="ECO:0000313" key="2">
    <source>
        <dbReference type="EMBL" id="KKY18793.1"/>
    </source>
</evidence>
<dbReference type="Proteomes" id="UP000053317">
    <property type="component" value="Unassembled WGS sequence"/>
</dbReference>
<evidence type="ECO:0000313" key="3">
    <source>
        <dbReference type="Proteomes" id="UP000053317"/>
    </source>
</evidence>
<proteinExistence type="predicted"/>
<protein>
    <submittedName>
        <fullName evidence="2">Putative heterokaryon incompatibility</fullName>
    </submittedName>
</protein>
<dbReference type="PANTHER" id="PTHR33112">
    <property type="entry name" value="DOMAIN PROTEIN, PUTATIVE-RELATED"/>
    <property type="match status" value="1"/>
</dbReference>
<reference evidence="2 3" key="2">
    <citation type="submission" date="2015-05" db="EMBL/GenBank/DDBJ databases">
        <authorList>
            <person name="Morales-Cruz A."/>
            <person name="Amrine K.C."/>
            <person name="Cantu D."/>
        </authorList>
    </citation>
    <scope>NUCLEOTIDE SEQUENCE [LARGE SCALE GENOMIC DNA]</scope>
    <source>
        <strain evidence="2">UCRPC4</strain>
    </source>
</reference>